<proteinExistence type="predicted"/>
<evidence type="ECO:0000313" key="2">
    <source>
        <dbReference type="EMBL" id="KDR29770.1"/>
    </source>
</evidence>
<dbReference type="STRING" id="1071679.BG57_15605"/>
<gene>
    <name evidence="2" type="ORF">BG57_15605</name>
</gene>
<protein>
    <submittedName>
        <fullName evidence="2">Uncharacterized protein</fullName>
    </submittedName>
</protein>
<dbReference type="RefSeq" id="WP_188885332.1">
    <property type="nucleotide sequence ID" value="NZ_BMEG01000002.1"/>
</dbReference>
<name>A0A069NN04_9BURK</name>
<comment type="caution">
    <text evidence="2">The sequence shown here is derived from an EMBL/GenBank/DDBJ whole genome shotgun (WGS) entry which is preliminary data.</text>
</comment>
<sequence length="66" mass="7121">MAQTPEAPDTHDKPHAPGGNELNNITPEEADRVIPRPGEALERDEATDPDKASVNPDDSGNRPRPL</sequence>
<dbReference type="AlphaFoldDB" id="A0A069NN04"/>
<evidence type="ECO:0000256" key="1">
    <source>
        <dbReference type="SAM" id="MobiDB-lite"/>
    </source>
</evidence>
<dbReference type="EMBL" id="JFHE01000029">
    <property type="protein sequence ID" value="KDR29770.1"/>
    <property type="molecule type" value="Genomic_DNA"/>
</dbReference>
<feature type="compositionally biased region" description="Basic and acidic residues" evidence="1">
    <location>
        <begin position="29"/>
        <end position="51"/>
    </location>
</feature>
<accession>A0A069NN04</accession>
<dbReference type="Proteomes" id="UP000027439">
    <property type="component" value="Unassembled WGS sequence"/>
</dbReference>
<organism evidence="2 3">
    <name type="scientific">Caballeronia grimmiae</name>
    <dbReference type="NCBI Taxonomy" id="1071679"/>
    <lineage>
        <taxon>Bacteria</taxon>
        <taxon>Pseudomonadati</taxon>
        <taxon>Pseudomonadota</taxon>
        <taxon>Betaproteobacteria</taxon>
        <taxon>Burkholderiales</taxon>
        <taxon>Burkholderiaceae</taxon>
        <taxon>Caballeronia</taxon>
    </lineage>
</organism>
<reference evidence="2 3" key="1">
    <citation type="submission" date="2014-03" db="EMBL/GenBank/DDBJ databases">
        <title>Draft Genome Sequences of Four Burkholderia Strains.</title>
        <authorList>
            <person name="Liu X.Y."/>
            <person name="Li C.X."/>
            <person name="Xu J.H."/>
        </authorList>
    </citation>
    <scope>NUCLEOTIDE SEQUENCE [LARGE SCALE GENOMIC DNA]</scope>
    <source>
        <strain evidence="2 3">R27</strain>
    </source>
</reference>
<feature type="region of interest" description="Disordered" evidence="1">
    <location>
        <begin position="1"/>
        <end position="66"/>
    </location>
</feature>
<evidence type="ECO:0000313" key="3">
    <source>
        <dbReference type="Proteomes" id="UP000027439"/>
    </source>
</evidence>